<feature type="domain" description="Lcl C-terminal" evidence="1">
    <location>
        <begin position="1"/>
        <end position="84"/>
    </location>
</feature>
<protein>
    <submittedName>
        <fullName evidence="2">Putative DUF1566 domain protein</fullName>
    </submittedName>
</protein>
<dbReference type="EMBL" id="CP012543">
    <property type="protein sequence ID" value="QCD47261.1"/>
    <property type="molecule type" value="Genomic_DNA"/>
</dbReference>
<dbReference type="InterPro" id="IPR011460">
    <property type="entry name" value="Lcl_C"/>
</dbReference>
<dbReference type="AlphaFoldDB" id="A0A6G5QNQ0"/>
<proteinExistence type="predicted"/>
<organism evidence="2 3">
    <name type="scientific">Campylobacter rectus</name>
    <name type="common">Wolinella recta</name>
    <dbReference type="NCBI Taxonomy" id="203"/>
    <lineage>
        <taxon>Bacteria</taxon>
        <taxon>Pseudomonadati</taxon>
        <taxon>Campylobacterota</taxon>
        <taxon>Epsilonproteobacteria</taxon>
        <taxon>Campylobacterales</taxon>
        <taxon>Campylobacteraceae</taxon>
        <taxon>Campylobacter</taxon>
    </lineage>
</organism>
<name>A0A6G5QNQ0_CAMRE</name>
<evidence type="ECO:0000313" key="2">
    <source>
        <dbReference type="EMBL" id="QCD47261.1"/>
    </source>
</evidence>
<reference evidence="2 3" key="1">
    <citation type="submission" date="2016-07" db="EMBL/GenBank/DDBJ databases">
        <title>Comparative genomics of the Campylobacter concisus group.</title>
        <authorList>
            <person name="Miller W.G."/>
            <person name="Yee E."/>
            <person name="Chapman M.H."/>
            <person name="Huynh S."/>
            <person name="Bono J.L."/>
            <person name="On S.L.W."/>
            <person name="StLeger J."/>
            <person name="Foster G."/>
            <person name="Parker C.T."/>
        </authorList>
    </citation>
    <scope>NUCLEOTIDE SEQUENCE [LARGE SCALE GENOMIC DNA]</scope>
    <source>
        <strain evidence="2 3">ATCC 33238</strain>
    </source>
</reference>
<evidence type="ECO:0000259" key="1">
    <source>
        <dbReference type="Pfam" id="PF07603"/>
    </source>
</evidence>
<dbReference type="Pfam" id="PF07603">
    <property type="entry name" value="Lcl_C"/>
    <property type="match status" value="1"/>
</dbReference>
<accession>A0A6G5QNQ0</accession>
<dbReference type="KEGG" id="crx:CRECT_1626"/>
<dbReference type="Proteomes" id="UP000502377">
    <property type="component" value="Chromosome"/>
</dbReference>
<evidence type="ECO:0000313" key="3">
    <source>
        <dbReference type="Proteomes" id="UP000502377"/>
    </source>
</evidence>
<sequence length="101" mass="12210">MWQDGTDIFEGNWDKAKRYCENLDFAGYSDWRLPSKDEFLRIPNKNKNNVFQKHRRTISMELYKASKIFIFFICIKEKYAWDSDNYGGANDLNFVRCVRNY</sequence>
<dbReference type="RefSeq" id="WP_004319600.1">
    <property type="nucleotide sequence ID" value="NZ_RQYP01000032.1"/>
</dbReference>
<gene>
    <name evidence="2" type="ORF">CRECT_1626</name>
</gene>